<reference evidence="2" key="1">
    <citation type="submission" date="2016-07" db="EMBL/GenBank/DDBJ databases">
        <authorList>
            <person name="Bretaudeau A."/>
        </authorList>
    </citation>
    <scope>NUCLEOTIDE SEQUENCE</scope>
    <source>
        <strain evidence="2">Rice</strain>
        <tissue evidence="2">Whole body</tissue>
    </source>
</reference>
<feature type="compositionally biased region" description="Basic and acidic residues" evidence="1">
    <location>
        <begin position="11"/>
        <end position="20"/>
    </location>
</feature>
<evidence type="ECO:0000256" key="1">
    <source>
        <dbReference type="SAM" id="MobiDB-lite"/>
    </source>
</evidence>
<feature type="region of interest" description="Disordered" evidence="1">
    <location>
        <begin position="1"/>
        <end position="22"/>
    </location>
</feature>
<evidence type="ECO:0000313" key="2">
    <source>
        <dbReference type="EMBL" id="SOQ39603.1"/>
    </source>
</evidence>
<name>A0A2H1VFH4_SPOFR</name>
<organism evidence="2">
    <name type="scientific">Spodoptera frugiperda</name>
    <name type="common">Fall armyworm</name>
    <dbReference type="NCBI Taxonomy" id="7108"/>
    <lineage>
        <taxon>Eukaryota</taxon>
        <taxon>Metazoa</taxon>
        <taxon>Ecdysozoa</taxon>
        <taxon>Arthropoda</taxon>
        <taxon>Hexapoda</taxon>
        <taxon>Insecta</taxon>
        <taxon>Pterygota</taxon>
        <taxon>Neoptera</taxon>
        <taxon>Endopterygota</taxon>
        <taxon>Lepidoptera</taxon>
        <taxon>Glossata</taxon>
        <taxon>Ditrysia</taxon>
        <taxon>Noctuoidea</taxon>
        <taxon>Noctuidae</taxon>
        <taxon>Amphipyrinae</taxon>
        <taxon>Spodoptera</taxon>
    </lineage>
</organism>
<accession>A0A2H1VFH4</accession>
<protein>
    <submittedName>
        <fullName evidence="2">SFRICE_000356</fullName>
    </submittedName>
</protein>
<dbReference type="EMBL" id="ODYU01002299">
    <property type="protein sequence ID" value="SOQ39603.1"/>
    <property type="molecule type" value="Genomic_DNA"/>
</dbReference>
<gene>
    <name evidence="2" type="ORF">SFRICE_000356</name>
</gene>
<sequence length="120" mass="13170">MVSMRQPGDCESQHKRDAVHAARTARMHVLRVRVRPCGRWLPAAAYQLAGGLACSCSPSGGKNPRLRPSVYRPRPGRLLPLATNTLRSSLGALLSDKRSKRSILTPARYDYATAHVLLTP</sequence>
<proteinExistence type="predicted"/>
<dbReference type="AlphaFoldDB" id="A0A2H1VFH4"/>